<dbReference type="PANTHER" id="PTHR48107">
    <property type="entry name" value="NADPH-DEPENDENT ALDEHYDE REDUCTASE-LIKE PROTEIN, CHLOROPLASTIC-RELATED"/>
    <property type="match status" value="1"/>
</dbReference>
<evidence type="ECO:0000256" key="2">
    <source>
        <dbReference type="ARBA" id="ARBA00023002"/>
    </source>
</evidence>
<accession>A0A8J4EMA6</accession>
<dbReference type="InterPro" id="IPR002347">
    <property type="entry name" value="SDR_fam"/>
</dbReference>
<dbReference type="Pfam" id="PF13561">
    <property type="entry name" value="adh_short_C2"/>
    <property type="match status" value="1"/>
</dbReference>
<comment type="similarity">
    <text evidence="1">Belongs to the short-chain dehydrogenases/reductases (SDR) family.</text>
</comment>
<protein>
    <submittedName>
        <fullName evidence="3">3-ketoacyl-ACP reductase</fullName>
    </submittedName>
</protein>
<dbReference type="SUPFAM" id="SSF51735">
    <property type="entry name" value="NAD(P)-binding Rossmann-fold domains"/>
    <property type="match status" value="1"/>
</dbReference>
<keyword evidence="4" id="KW-1185">Reference proteome</keyword>
<reference evidence="4" key="1">
    <citation type="journal article" date="2021" name="Int. J. Syst. Evol. Microbiol.">
        <title>Actinocatenispora comari sp. nov., an endophytic actinomycete isolated from aerial parts of Comarum salesowianum.</title>
        <authorList>
            <person name="Oyunbileg N."/>
            <person name="Iizaka Y."/>
            <person name="Hamada M."/>
            <person name="Davaapurev B.O."/>
            <person name="Fukumoto A."/>
            <person name="Tsetseg B."/>
            <person name="Kato F."/>
            <person name="Tamura T."/>
            <person name="Batkhuu J."/>
            <person name="Anzai Y."/>
        </authorList>
    </citation>
    <scope>NUCLEOTIDE SEQUENCE [LARGE SCALE GENOMIC DNA]</scope>
    <source>
        <strain evidence="4">NUM-2625</strain>
    </source>
</reference>
<evidence type="ECO:0000256" key="1">
    <source>
        <dbReference type="ARBA" id="ARBA00006484"/>
    </source>
</evidence>
<evidence type="ECO:0000313" key="3">
    <source>
        <dbReference type="EMBL" id="GIL29361.1"/>
    </source>
</evidence>
<evidence type="ECO:0000313" key="4">
    <source>
        <dbReference type="Proteomes" id="UP000614996"/>
    </source>
</evidence>
<comment type="caution">
    <text evidence="3">The sequence shown here is derived from an EMBL/GenBank/DDBJ whole genome shotgun (WGS) entry which is preliminary data.</text>
</comment>
<organism evidence="3 4">
    <name type="scientific">Actinocatenispora comari</name>
    <dbReference type="NCBI Taxonomy" id="2807577"/>
    <lineage>
        <taxon>Bacteria</taxon>
        <taxon>Bacillati</taxon>
        <taxon>Actinomycetota</taxon>
        <taxon>Actinomycetes</taxon>
        <taxon>Micromonosporales</taxon>
        <taxon>Micromonosporaceae</taxon>
        <taxon>Actinocatenispora</taxon>
    </lineage>
</organism>
<dbReference type="CDD" id="cd05233">
    <property type="entry name" value="SDR_c"/>
    <property type="match status" value="1"/>
</dbReference>
<dbReference type="Proteomes" id="UP000614996">
    <property type="component" value="Unassembled WGS sequence"/>
</dbReference>
<dbReference type="PANTHER" id="PTHR48107:SF7">
    <property type="entry name" value="RE15974P"/>
    <property type="match status" value="1"/>
</dbReference>
<gene>
    <name evidence="3" type="primary">fabG_5</name>
    <name evidence="3" type="ORF">NUM_46150</name>
</gene>
<dbReference type="GO" id="GO:0016614">
    <property type="term" value="F:oxidoreductase activity, acting on CH-OH group of donors"/>
    <property type="evidence" value="ECO:0007669"/>
    <property type="project" value="UniProtKB-ARBA"/>
</dbReference>
<dbReference type="InterPro" id="IPR036291">
    <property type="entry name" value="NAD(P)-bd_dom_sf"/>
</dbReference>
<dbReference type="PRINTS" id="PR00081">
    <property type="entry name" value="GDHRDH"/>
</dbReference>
<sequence length="274" mass="28363">MPPAEQPARLRDMFASSTRRAALVTGVSRTNGIAAAVAHRLAVDGYDLFLSGLPAYDAAEYGTEDHTAEVVAALRETGAAVEYRAGDFADPAEPGALVDAALQRYGRIDALAAVHAYSTQTPLAEITAEEIDRHLSVNARGSLLLVKHFAAAYGQEAELGGPGGRVVLFTSGQRLGPMPNELAYIASKGAIEALTLSLSASVAGQGITVNAVNPGPCDTGYATGEAYERVAAAFPTGRWGTPADVAPVVGWLCSAEAGWVTGQIINVEGGFHRG</sequence>
<proteinExistence type="inferred from homology"/>
<name>A0A8J4EMA6_9ACTN</name>
<dbReference type="AlphaFoldDB" id="A0A8J4EMA6"/>
<dbReference type="EMBL" id="BOPO01000090">
    <property type="protein sequence ID" value="GIL29361.1"/>
    <property type="molecule type" value="Genomic_DNA"/>
</dbReference>
<keyword evidence="2" id="KW-0560">Oxidoreductase</keyword>
<dbReference type="Gene3D" id="3.40.50.720">
    <property type="entry name" value="NAD(P)-binding Rossmann-like Domain"/>
    <property type="match status" value="1"/>
</dbReference>